<dbReference type="AlphaFoldDB" id="A0A4Y7TAG2"/>
<dbReference type="Proteomes" id="UP000298030">
    <property type="component" value="Unassembled WGS sequence"/>
</dbReference>
<proteinExistence type="predicted"/>
<evidence type="ECO:0000313" key="1">
    <source>
        <dbReference type="EMBL" id="TEB31166.1"/>
    </source>
</evidence>
<gene>
    <name evidence="1" type="ORF">FA13DRAFT_1733094</name>
</gene>
<evidence type="ECO:0000313" key="2">
    <source>
        <dbReference type="Proteomes" id="UP000298030"/>
    </source>
</evidence>
<accession>A0A4Y7TAG2</accession>
<sequence length="96" mass="10363">MHEAHPANEGGYVVLKRSGYLGVNFGRVFGDELVQEGFGDSLCLGSNDIEGIFSFTLTGIVKEVILSGRNDLAFQELENDTKGQSAVMWIDGPLSP</sequence>
<name>A0A4Y7TAG2_COPMI</name>
<organism evidence="1 2">
    <name type="scientific">Coprinellus micaceus</name>
    <name type="common">Glistening ink-cap mushroom</name>
    <name type="synonym">Coprinus micaceus</name>
    <dbReference type="NCBI Taxonomy" id="71717"/>
    <lineage>
        <taxon>Eukaryota</taxon>
        <taxon>Fungi</taxon>
        <taxon>Dikarya</taxon>
        <taxon>Basidiomycota</taxon>
        <taxon>Agaricomycotina</taxon>
        <taxon>Agaricomycetes</taxon>
        <taxon>Agaricomycetidae</taxon>
        <taxon>Agaricales</taxon>
        <taxon>Agaricineae</taxon>
        <taxon>Psathyrellaceae</taxon>
        <taxon>Coprinellus</taxon>
    </lineage>
</organism>
<comment type="caution">
    <text evidence="1">The sequence shown here is derived from an EMBL/GenBank/DDBJ whole genome shotgun (WGS) entry which is preliminary data.</text>
</comment>
<keyword evidence="2" id="KW-1185">Reference proteome</keyword>
<reference evidence="1 2" key="1">
    <citation type="journal article" date="2019" name="Nat. Ecol. Evol.">
        <title>Megaphylogeny resolves global patterns of mushroom evolution.</title>
        <authorList>
            <person name="Varga T."/>
            <person name="Krizsan K."/>
            <person name="Foldi C."/>
            <person name="Dima B."/>
            <person name="Sanchez-Garcia M."/>
            <person name="Sanchez-Ramirez S."/>
            <person name="Szollosi G.J."/>
            <person name="Szarkandi J.G."/>
            <person name="Papp V."/>
            <person name="Albert L."/>
            <person name="Andreopoulos W."/>
            <person name="Angelini C."/>
            <person name="Antonin V."/>
            <person name="Barry K.W."/>
            <person name="Bougher N.L."/>
            <person name="Buchanan P."/>
            <person name="Buyck B."/>
            <person name="Bense V."/>
            <person name="Catcheside P."/>
            <person name="Chovatia M."/>
            <person name="Cooper J."/>
            <person name="Damon W."/>
            <person name="Desjardin D."/>
            <person name="Finy P."/>
            <person name="Geml J."/>
            <person name="Haridas S."/>
            <person name="Hughes K."/>
            <person name="Justo A."/>
            <person name="Karasinski D."/>
            <person name="Kautmanova I."/>
            <person name="Kiss B."/>
            <person name="Kocsube S."/>
            <person name="Kotiranta H."/>
            <person name="LaButti K.M."/>
            <person name="Lechner B.E."/>
            <person name="Liimatainen K."/>
            <person name="Lipzen A."/>
            <person name="Lukacs Z."/>
            <person name="Mihaltcheva S."/>
            <person name="Morgado L.N."/>
            <person name="Niskanen T."/>
            <person name="Noordeloos M.E."/>
            <person name="Ohm R.A."/>
            <person name="Ortiz-Santana B."/>
            <person name="Ovrebo C."/>
            <person name="Racz N."/>
            <person name="Riley R."/>
            <person name="Savchenko A."/>
            <person name="Shiryaev A."/>
            <person name="Soop K."/>
            <person name="Spirin V."/>
            <person name="Szebenyi C."/>
            <person name="Tomsovsky M."/>
            <person name="Tulloss R.E."/>
            <person name="Uehling J."/>
            <person name="Grigoriev I.V."/>
            <person name="Vagvolgyi C."/>
            <person name="Papp T."/>
            <person name="Martin F.M."/>
            <person name="Miettinen O."/>
            <person name="Hibbett D.S."/>
            <person name="Nagy L.G."/>
        </authorList>
    </citation>
    <scope>NUCLEOTIDE SEQUENCE [LARGE SCALE GENOMIC DNA]</scope>
    <source>
        <strain evidence="1 2">FP101781</strain>
    </source>
</reference>
<dbReference type="EMBL" id="QPFP01000020">
    <property type="protein sequence ID" value="TEB31166.1"/>
    <property type="molecule type" value="Genomic_DNA"/>
</dbReference>
<protein>
    <submittedName>
        <fullName evidence="1">Uncharacterized protein</fullName>
    </submittedName>
</protein>